<evidence type="ECO:0000256" key="1">
    <source>
        <dbReference type="ARBA" id="ARBA00022723"/>
    </source>
</evidence>
<feature type="region of interest" description="Disordered" evidence="6">
    <location>
        <begin position="438"/>
        <end position="485"/>
    </location>
</feature>
<dbReference type="OrthoDB" id="411372at2759"/>
<keyword evidence="9" id="KW-1185">Reference proteome</keyword>
<dbReference type="Gene3D" id="2.30.30.1190">
    <property type="match status" value="1"/>
</dbReference>
<feature type="domain" description="C3H1-type" evidence="7">
    <location>
        <begin position="140"/>
        <end position="168"/>
    </location>
</feature>
<dbReference type="InterPro" id="IPR050974">
    <property type="entry name" value="Plant_ZF_CCCH"/>
</dbReference>
<keyword evidence="2 5" id="KW-0863">Zinc-finger</keyword>
<feature type="domain" description="C3H1-type" evidence="7">
    <location>
        <begin position="50"/>
        <end position="78"/>
    </location>
</feature>
<feature type="zinc finger region" description="C3H1-type" evidence="5">
    <location>
        <begin position="50"/>
        <end position="78"/>
    </location>
</feature>
<accession>A0A834LQG0</accession>
<evidence type="ECO:0000256" key="6">
    <source>
        <dbReference type="SAM" id="MobiDB-lite"/>
    </source>
</evidence>
<dbReference type="Pfam" id="PF00642">
    <property type="entry name" value="zf-CCCH"/>
    <property type="match status" value="5"/>
</dbReference>
<feature type="domain" description="C3H1-type" evidence="7">
    <location>
        <begin position="95"/>
        <end position="123"/>
    </location>
</feature>
<keyword evidence="1 5" id="KW-0479">Metal-binding</keyword>
<evidence type="ECO:0000313" key="8">
    <source>
        <dbReference type="EMBL" id="KAF7144794.1"/>
    </source>
</evidence>
<feature type="domain" description="C3H1-type" evidence="7">
    <location>
        <begin position="366"/>
        <end position="394"/>
    </location>
</feature>
<dbReference type="PANTHER" id="PTHR12506:SF50">
    <property type="entry name" value="ZINC FINGER CCCH DOMAIN-CONTAINING PROTEIN 26"/>
    <property type="match status" value="1"/>
</dbReference>
<proteinExistence type="predicted"/>
<protein>
    <recommendedName>
        <fullName evidence="7">C3H1-type domain-containing protein</fullName>
    </recommendedName>
</protein>
<feature type="region of interest" description="Disordered" evidence="6">
    <location>
        <begin position="1"/>
        <end position="27"/>
    </location>
</feature>
<feature type="zinc finger region" description="C3H1-type" evidence="5">
    <location>
        <begin position="95"/>
        <end position="123"/>
    </location>
</feature>
<evidence type="ECO:0000256" key="3">
    <source>
        <dbReference type="ARBA" id="ARBA00022833"/>
    </source>
</evidence>
<name>A0A834LQG0_RHOSS</name>
<evidence type="ECO:0000256" key="4">
    <source>
        <dbReference type="ARBA" id="ARBA00023125"/>
    </source>
</evidence>
<organism evidence="8 9">
    <name type="scientific">Rhododendron simsii</name>
    <name type="common">Sims's rhododendron</name>
    <dbReference type="NCBI Taxonomy" id="118357"/>
    <lineage>
        <taxon>Eukaryota</taxon>
        <taxon>Viridiplantae</taxon>
        <taxon>Streptophyta</taxon>
        <taxon>Embryophyta</taxon>
        <taxon>Tracheophyta</taxon>
        <taxon>Spermatophyta</taxon>
        <taxon>Magnoliopsida</taxon>
        <taxon>eudicotyledons</taxon>
        <taxon>Gunneridae</taxon>
        <taxon>Pentapetalae</taxon>
        <taxon>asterids</taxon>
        <taxon>Ericales</taxon>
        <taxon>Ericaceae</taxon>
        <taxon>Ericoideae</taxon>
        <taxon>Rhodoreae</taxon>
        <taxon>Rhododendron</taxon>
    </lineage>
</organism>
<dbReference type="Gene3D" id="4.10.1000.10">
    <property type="entry name" value="Zinc finger, CCCH-type"/>
    <property type="match status" value="2"/>
</dbReference>
<feature type="zinc finger region" description="C3H1-type" evidence="5">
    <location>
        <begin position="366"/>
        <end position="394"/>
    </location>
</feature>
<evidence type="ECO:0000256" key="5">
    <source>
        <dbReference type="PROSITE-ProRule" id="PRU00723"/>
    </source>
</evidence>
<comment type="caution">
    <text evidence="8">The sequence shown here is derived from an EMBL/GenBank/DDBJ whole genome shotgun (WGS) entry which is preliminary data.</text>
</comment>
<dbReference type="GO" id="GO:0008270">
    <property type="term" value="F:zinc ion binding"/>
    <property type="evidence" value="ECO:0007669"/>
    <property type="project" value="UniProtKB-KW"/>
</dbReference>
<dbReference type="SUPFAM" id="SSF90229">
    <property type="entry name" value="CCCH zinc finger"/>
    <property type="match status" value="5"/>
</dbReference>
<feature type="compositionally biased region" description="Basic and acidic residues" evidence="6">
    <location>
        <begin position="440"/>
        <end position="456"/>
    </location>
</feature>
<dbReference type="InterPro" id="IPR036855">
    <property type="entry name" value="Znf_CCCH_sf"/>
</dbReference>
<dbReference type="Proteomes" id="UP000626092">
    <property type="component" value="Unassembled WGS sequence"/>
</dbReference>
<keyword evidence="4" id="KW-0238">DNA-binding</keyword>
<dbReference type="PANTHER" id="PTHR12506">
    <property type="entry name" value="PROTEIN PHOSPHATASE RELATED"/>
    <property type="match status" value="1"/>
</dbReference>
<reference evidence="8" key="1">
    <citation type="submission" date="2019-11" db="EMBL/GenBank/DDBJ databases">
        <authorList>
            <person name="Liu Y."/>
            <person name="Hou J."/>
            <person name="Li T.-Q."/>
            <person name="Guan C.-H."/>
            <person name="Wu X."/>
            <person name="Wu H.-Z."/>
            <person name="Ling F."/>
            <person name="Zhang R."/>
            <person name="Shi X.-G."/>
            <person name="Ren J.-P."/>
            <person name="Chen E.-F."/>
            <person name="Sun J.-M."/>
        </authorList>
    </citation>
    <scope>NUCLEOTIDE SEQUENCE</scope>
    <source>
        <strain evidence="8">Adult_tree_wgs_1</strain>
        <tissue evidence="8">Leaves</tissue>
    </source>
</reference>
<feature type="zinc finger region" description="C3H1-type" evidence="5">
    <location>
        <begin position="320"/>
        <end position="348"/>
    </location>
</feature>
<dbReference type="GO" id="GO:0003677">
    <property type="term" value="F:DNA binding"/>
    <property type="evidence" value="ECO:0007669"/>
    <property type="project" value="UniProtKB-KW"/>
</dbReference>
<feature type="zinc finger region" description="C3H1-type" evidence="5">
    <location>
        <begin position="140"/>
        <end position="168"/>
    </location>
</feature>
<dbReference type="SMART" id="SM00356">
    <property type="entry name" value="ZnF_C3H1"/>
    <property type="match status" value="5"/>
</dbReference>
<gene>
    <name evidence="8" type="ORF">RHSIM_Rhsim04G0049500</name>
</gene>
<dbReference type="InterPro" id="IPR000571">
    <property type="entry name" value="Znf_CCCH"/>
</dbReference>
<evidence type="ECO:0000256" key="2">
    <source>
        <dbReference type="ARBA" id="ARBA00022771"/>
    </source>
</evidence>
<dbReference type="PROSITE" id="PS50103">
    <property type="entry name" value="ZF_C3H1"/>
    <property type="match status" value="5"/>
</dbReference>
<sequence>MPDDRKVESNGVLSKSSSRSVEEAVQRLKIQTTDDEDSGVVANSFNYPDRPGEPNCMYYMRNGLCGYGSKCRFNHPVYTGQGGQQTQRRGELPERVGQPDCGHYLKTGTCKYGPVCKYHHPRDKNGVGPVPLNSLGLPMRQEGNACSYYMRTGSCKFGVACKFHHPQPASAGTFSPVSGPAVYGFPSSSVPTSSGLHFGGGAPTMSLPRVPYLSGPFAQGPQAYIPVVLSPSEGIAAHGWNTYLGAHLTSSGGLPPSSALNLPDSLSYKYFGEGWMYPTLQFRSTSVPGTDLDYNVTNQGEAAFGGLVQSSTVNSYLPERPDQPECRRFMSTGSCKYGSDCKYHHPRERIAQWMTNSLGPLGLPLRPGLPVCSYYSFYGFCEYGPTCKYDHPLTGYSYNSDLNFPTLPVFYPPVFPYQRNLPMVLSLEQSPPKLASISDCVKKPEAEVNENPKLDTETPENASEHAISPQLPLSDSSELSHEQSD</sequence>
<evidence type="ECO:0000259" key="7">
    <source>
        <dbReference type="PROSITE" id="PS50103"/>
    </source>
</evidence>
<dbReference type="GO" id="GO:0003729">
    <property type="term" value="F:mRNA binding"/>
    <property type="evidence" value="ECO:0007669"/>
    <property type="project" value="UniProtKB-ARBA"/>
</dbReference>
<evidence type="ECO:0000313" key="9">
    <source>
        <dbReference type="Proteomes" id="UP000626092"/>
    </source>
</evidence>
<keyword evidence="3 5" id="KW-0862">Zinc</keyword>
<dbReference type="AlphaFoldDB" id="A0A834LQG0"/>
<feature type="domain" description="C3H1-type" evidence="7">
    <location>
        <begin position="320"/>
        <end position="348"/>
    </location>
</feature>
<dbReference type="EMBL" id="WJXA01000004">
    <property type="protein sequence ID" value="KAF7144794.1"/>
    <property type="molecule type" value="Genomic_DNA"/>
</dbReference>